<dbReference type="RefSeq" id="WP_006197143.1">
    <property type="nucleotide sequence ID" value="NZ_CAWNZE010000001.1"/>
</dbReference>
<sequence>MAKKKPLAEVIQLDSKRKIPSQLENSNYYQEGIFELCEEWLAWEIDEIEPENSILVTEETLDECIQALNLFITMEVNSKVLKLNLDPKQWSKRQQAEREKIRQQCYRHGRYEGNGWVIESLLDKQTLELMIEDGIFEPI</sequence>
<dbReference type="AlphaFoldDB" id="A0A2S0Q9U1"/>
<dbReference type="EMBL" id="CP020114">
    <property type="protein sequence ID" value="AVZ31122.1"/>
    <property type="molecule type" value="Genomic_DNA"/>
</dbReference>
<accession>A0A2S0Q9U1</accession>
<organism evidence="1 2">
    <name type="scientific">Nodularia spumigena UHCC 0039</name>
    <dbReference type="NCBI Taxonomy" id="1914872"/>
    <lineage>
        <taxon>Bacteria</taxon>
        <taxon>Bacillati</taxon>
        <taxon>Cyanobacteriota</taxon>
        <taxon>Cyanophyceae</taxon>
        <taxon>Nostocales</taxon>
        <taxon>Nodulariaceae</taxon>
        <taxon>Nodularia</taxon>
    </lineage>
</organism>
<gene>
    <name evidence="1" type="ORF">BMF81_03497</name>
</gene>
<dbReference type="GeneID" id="78018766"/>
<name>A0A2S0Q9U1_NODSP</name>
<dbReference type="KEGG" id="nsp:BMF81_03497"/>
<proteinExistence type="predicted"/>
<evidence type="ECO:0000313" key="1">
    <source>
        <dbReference type="EMBL" id="AVZ31122.1"/>
    </source>
</evidence>
<evidence type="ECO:0000313" key="2">
    <source>
        <dbReference type="Proteomes" id="UP000244056"/>
    </source>
</evidence>
<protein>
    <submittedName>
        <fullName evidence="1">Uncharacterized protein</fullName>
    </submittedName>
</protein>
<reference evidence="1 2" key="1">
    <citation type="submission" date="2017-03" db="EMBL/GenBank/DDBJ databases">
        <title>Comparative genomics of the toxic Baltic Sea cyanobacteria Nodularia spumigena UHCC 0039 and its response on varying salinity.</title>
        <authorList>
            <person name="Teikari J.E."/>
        </authorList>
    </citation>
    <scope>NUCLEOTIDE SEQUENCE [LARGE SCALE GENOMIC DNA]</scope>
    <source>
        <strain evidence="1 2">UHCC 0039</strain>
    </source>
</reference>
<dbReference type="Proteomes" id="UP000244056">
    <property type="component" value="Chromosome"/>
</dbReference>